<evidence type="ECO:0008006" key="3">
    <source>
        <dbReference type="Google" id="ProtNLM"/>
    </source>
</evidence>
<protein>
    <recommendedName>
        <fullName evidence="3">Sulfotransferase domain-containing protein</fullName>
    </recommendedName>
</protein>
<keyword evidence="2" id="KW-1185">Reference proteome</keyword>
<proteinExistence type="predicted"/>
<dbReference type="RefSeq" id="XP_005765484.1">
    <property type="nucleotide sequence ID" value="XM_005765427.1"/>
</dbReference>
<reference evidence="2" key="1">
    <citation type="journal article" date="2013" name="Nature">
        <title>Pan genome of the phytoplankton Emiliania underpins its global distribution.</title>
        <authorList>
            <person name="Read B.A."/>
            <person name="Kegel J."/>
            <person name="Klute M.J."/>
            <person name="Kuo A."/>
            <person name="Lefebvre S.C."/>
            <person name="Maumus F."/>
            <person name="Mayer C."/>
            <person name="Miller J."/>
            <person name="Monier A."/>
            <person name="Salamov A."/>
            <person name="Young J."/>
            <person name="Aguilar M."/>
            <person name="Claverie J.M."/>
            <person name="Frickenhaus S."/>
            <person name="Gonzalez K."/>
            <person name="Herman E.K."/>
            <person name="Lin Y.C."/>
            <person name="Napier J."/>
            <person name="Ogata H."/>
            <person name="Sarno A.F."/>
            <person name="Shmutz J."/>
            <person name="Schroeder D."/>
            <person name="de Vargas C."/>
            <person name="Verret F."/>
            <person name="von Dassow P."/>
            <person name="Valentin K."/>
            <person name="Van de Peer Y."/>
            <person name="Wheeler G."/>
            <person name="Dacks J.B."/>
            <person name="Delwiche C.F."/>
            <person name="Dyhrman S.T."/>
            <person name="Glockner G."/>
            <person name="John U."/>
            <person name="Richards T."/>
            <person name="Worden A.Z."/>
            <person name="Zhang X."/>
            <person name="Grigoriev I.V."/>
            <person name="Allen A.E."/>
            <person name="Bidle K."/>
            <person name="Borodovsky M."/>
            <person name="Bowler C."/>
            <person name="Brownlee C."/>
            <person name="Cock J.M."/>
            <person name="Elias M."/>
            <person name="Gladyshev V.N."/>
            <person name="Groth M."/>
            <person name="Guda C."/>
            <person name="Hadaegh A."/>
            <person name="Iglesias-Rodriguez M.D."/>
            <person name="Jenkins J."/>
            <person name="Jones B.M."/>
            <person name="Lawson T."/>
            <person name="Leese F."/>
            <person name="Lindquist E."/>
            <person name="Lobanov A."/>
            <person name="Lomsadze A."/>
            <person name="Malik S.B."/>
            <person name="Marsh M.E."/>
            <person name="Mackinder L."/>
            <person name="Mock T."/>
            <person name="Mueller-Roeber B."/>
            <person name="Pagarete A."/>
            <person name="Parker M."/>
            <person name="Probert I."/>
            <person name="Quesneville H."/>
            <person name="Raines C."/>
            <person name="Rensing S.A."/>
            <person name="Riano-Pachon D.M."/>
            <person name="Richier S."/>
            <person name="Rokitta S."/>
            <person name="Shiraiwa Y."/>
            <person name="Soanes D.M."/>
            <person name="van der Giezen M."/>
            <person name="Wahlund T.M."/>
            <person name="Williams B."/>
            <person name="Wilson W."/>
            <person name="Wolfe G."/>
            <person name="Wurch L.L."/>
        </authorList>
    </citation>
    <scope>NUCLEOTIDE SEQUENCE</scope>
</reference>
<name>A0A0D3ICQ8_EMIH1</name>
<dbReference type="Proteomes" id="UP000013827">
    <property type="component" value="Unassembled WGS sequence"/>
</dbReference>
<dbReference type="GeneID" id="17259207"/>
<dbReference type="RefSeq" id="XP_005761472.1">
    <property type="nucleotide sequence ID" value="XM_005761415.1"/>
</dbReference>
<dbReference type="HOGENOM" id="CLU_932022_0_0_1"/>
<sequence length="309" mass="33541">MNHARLPRQRRGAFVGFCSRHTCSRSRQLGLPNDCCPDATPCRLAPNASHHILFVHVEKTGGSSVECAARDWAQAGYWTSMGHVGTDGRGDAALRACRRRCEDAGVPTAVVISVRDPYSYWQSVHRFAWRAAGTRLSATYNALTSEFRASTRVSRREPGILATLPSLLGWVEATPSAVSCSSNFSRCLSLSGRIKRACGGTLSGCAADFVLHTETLERDWSSLVARYGLPATPLPHVVPGSGYSKNRSCHCALDRPRRCDPFWGRRGGGSFSCSDAPVLAATQHTAATRAIIDRVEGEVFNGFGYAHSR</sequence>
<dbReference type="GeneID" id="17255186"/>
<accession>A0A0D3ICQ8</accession>
<organism evidence="1 2">
    <name type="scientific">Emiliania huxleyi (strain CCMP1516)</name>
    <dbReference type="NCBI Taxonomy" id="280463"/>
    <lineage>
        <taxon>Eukaryota</taxon>
        <taxon>Haptista</taxon>
        <taxon>Haptophyta</taxon>
        <taxon>Prymnesiophyceae</taxon>
        <taxon>Isochrysidales</taxon>
        <taxon>Noelaerhabdaceae</taxon>
        <taxon>Emiliania</taxon>
    </lineage>
</organism>
<evidence type="ECO:0000313" key="1">
    <source>
        <dbReference type="EnsemblProtists" id="EOD09043"/>
    </source>
</evidence>
<reference evidence="1" key="2">
    <citation type="submission" date="2024-10" db="UniProtKB">
        <authorList>
            <consortium name="EnsemblProtists"/>
        </authorList>
    </citation>
    <scope>IDENTIFICATION</scope>
</reference>
<dbReference type="EnsemblProtists" id="EOD09043">
    <property type="protein sequence ID" value="EOD09043"/>
    <property type="gene ID" value="EMIHUDRAFT_216861"/>
</dbReference>
<dbReference type="PaxDb" id="2903-EOD09043"/>
<evidence type="ECO:0000313" key="2">
    <source>
        <dbReference type="Proteomes" id="UP000013827"/>
    </source>
</evidence>
<dbReference type="EnsemblProtists" id="EOD13055">
    <property type="protein sequence ID" value="EOD13055"/>
    <property type="gene ID" value="EMIHUDRAFT_247129"/>
</dbReference>
<dbReference type="AlphaFoldDB" id="A0A0D3ICQ8"/>
<dbReference type="KEGG" id="ehx:EMIHUDRAFT_216861"/>
<dbReference type="KEGG" id="ehx:EMIHUDRAFT_247129"/>